<comment type="caution">
    <text evidence="2">The sequence shown here is derived from an EMBL/GenBank/DDBJ whole genome shotgun (WGS) entry which is preliminary data.</text>
</comment>
<keyword evidence="3" id="KW-1185">Reference proteome</keyword>
<dbReference type="Gene3D" id="3.10.310.50">
    <property type="match status" value="1"/>
</dbReference>
<evidence type="ECO:0000313" key="3">
    <source>
        <dbReference type="Proteomes" id="UP001139286"/>
    </source>
</evidence>
<evidence type="ECO:0000259" key="1">
    <source>
        <dbReference type="Pfam" id="PF04536"/>
    </source>
</evidence>
<evidence type="ECO:0000313" key="2">
    <source>
        <dbReference type="EMBL" id="MCB4809676.1"/>
    </source>
</evidence>
<dbReference type="PROSITE" id="PS51257">
    <property type="entry name" value="PROKAR_LIPOPROTEIN"/>
    <property type="match status" value="1"/>
</dbReference>
<feature type="domain" description="TPM" evidence="1">
    <location>
        <begin position="52"/>
        <end position="165"/>
    </location>
</feature>
<name>A0A9X1L8B7_9FLAO</name>
<reference evidence="2" key="1">
    <citation type="submission" date="2021-10" db="EMBL/GenBank/DDBJ databases">
        <title>Tamlana sargassums sp. nov., and Tamlana laminarinivorans sp. nov., two new bacteria isolated from the brown alga.</title>
        <authorList>
            <person name="Li J."/>
        </authorList>
    </citation>
    <scope>NUCLEOTIDE SEQUENCE</scope>
    <source>
        <strain evidence="2">62-3</strain>
    </source>
</reference>
<dbReference type="InterPro" id="IPR007621">
    <property type="entry name" value="TPM_dom"/>
</dbReference>
<sequence>MKIGKLIIGIIFISLFACNNSEKTKVKTNSPEVEFDFSDMPENTKAKPDNFVNDLEKILTKEQNEELENYLVGLKRETGKKVLILTVPSSEKSNNDWNIENGFTNSGIIITVSESLKEVGIGIAKDTKNILSEKTRKKIIEKNIIPELEKRNYYDGIKNGIEEILKKWK</sequence>
<dbReference type="Proteomes" id="UP001139286">
    <property type="component" value="Unassembled WGS sequence"/>
</dbReference>
<dbReference type="EMBL" id="JAJAPX010000009">
    <property type="protein sequence ID" value="MCB4809676.1"/>
    <property type="molecule type" value="Genomic_DNA"/>
</dbReference>
<dbReference type="AlphaFoldDB" id="A0A9X1L8B7"/>
<proteinExistence type="predicted"/>
<protein>
    <submittedName>
        <fullName evidence="2">TPM domain-containing protein</fullName>
    </submittedName>
</protein>
<gene>
    <name evidence="2" type="ORF">LG651_15575</name>
</gene>
<accession>A0A9X1L8B7</accession>
<organism evidence="2 3">
    <name type="scientific">Neotamlana sargassicola</name>
    <dbReference type="NCBI Taxonomy" id="2883125"/>
    <lineage>
        <taxon>Bacteria</taxon>
        <taxon>Pseudomonadati</taxon>
        <taxon>Bacteroidota</taxon>
        <taxon>Flavobacteriia</taxon>
        <taxon>Flavobacteriales</taxon>
        <taxon>Flavobacteriaceae</taxon>
        <taxon>Neotamlana</taxon>
    </lineage>
</organism>
<dbReference type="Pfam" id="PF04536">
    <property type="entry name" value="TPM_phosphatase"/>
    <property type="match status" value="1"/>
</dbReference>
<dbReference type="RefSeq" id="WP_226697031.1">
    <property type="nucleotide sequence ID" value="NZ_JAJAPX010000009.1"/>
</dbReference>